<dbReference type="AlphaFoldDB" id="A0A2S9SNI3"/>
<protein>
    <recommendedName>
        <fullName evidence="2">D-isomer specific 2-hydroxyacid dehydrogenase NAD-binding domain-containing protein</fullName>
    </recommendedName>
</protein>
<accession>A0A2S9SNI3</accession>
<dbReference type="Pfam" id="PF02826">
    <property type="entry name" value="2-Hacid_dh_C"/>
    <property type="match status" value="1"/>
</dbReference>
<organism evidence="3 4">
    <name type="scientific">Aliarcobacter cryaerophilus</name>
    <dbReference type="NCBI Taxonomy" id="28198"/>
    <lineage>
        <taxon>Bacteria</taxon>
        <taxon>Pseudomonadati</taxon>
        <taxon>Campylobacterota</taxon>
        <taxon>Epsilonproteobacteria</taxon>
        <taxon>Campylobacterales</taxon>
        <taxon>Arcobacteraceae</taxon>
        <taxon>Aliarcobacter</taxon>
    </lineage>
</organism>
<reference evidence="3 4" key="1">
    <citation type="submission" date="2017-09" db="EMBL/GenBank/DDBJ databases">
        <title>Reassesment of A. cryaerophilus.</title>
        <authorList>
            <person name="Perez-Cataluna A."/>
            <person name="Collado L."/>
            <person name="Salgado O."/>
            <person name="Lefinanco V."/>
            <person name="Figueras M.J."/>
        </authorList>
    </citation>
    <scope>NUCLEOTIDE SEQUENCE [LARGE SCALE GENOMIC DNA]</scope>
    <source>
        <strain evidence="3 4">LMG 9861</strain>
    </source>
</reference>
<dbReference type="EMBL" id="NXGJ01000004">
    <property type="protein sequence ID" value="PRM88151.1"/>
    <property type="molecule type" value="Genomic_DNA"/>
</dbReference>
<evidence type="ECO:0000256" key="1">
    <source>
        <dbReference type="SAM" id="MobiDB-lite"/>
    </source>
</evidence>
<feature type="region of interest" description="Disordered" evidence="1">
    <location>
        <begin position="341"/>
        <end position="360"/>
    </location>
</feature>
<dbReference type="Gene3D" id="3.40.50.720">
    <property type="entry name" value="NAD(P)-binding Rossmann-like Domain"/>
    <property type="match status" value="1"/>
</dbReference>
<evidence type="ECO:0000313" key="3">
    <source>
        <dbReference type="EMBL" id="PRM88151.1"/>
    </source>
</evidence>
<name>A0A2S9SNI3_9BACT</name>
<evidence type="ECO:0000259" key="2">
    <source>
        <dbReference type="Pfam" id="PF02826"/>
    </source>
</evidence>
<proteinExistence type="predicted"/>
<sequence>MNNFLNQLKQNIEAMKNENIKSVFTIATTSKQEIEPYLTPIRKSDFFIVCGCVIFNQSILMKIIEIIDGVVDCVFVDSEKKIPLRIHEELNNIKDEIYNQANTCGLIETGNLSKICFQKIKKSKIFEYKPNDITVNATWSFLSQRLHFLSGKKISILGAGNIGSKLALKLVECGCNINIHRQNSYKGYSIAQGLNFIKPENTVSGISFHENILQTTFMSDVLIGATNGVSLIDIDLIKSIKKGALIVDLGKNTLTKEAIEYALNHNIEIYRTDVTSAFEGFIYEAIKMDEILNNSYGKKDLGYCNIVGGGYFGANGDIVVDNISNPSRVFGVATGDGTMKKELSSEDEKKINKLKKEMTQ</sequence>
<gene>
    <name evidence="3" type="ORF">CJ669_05210</name>
</gene>
<evidence type="ECO:0000313" key="4">
    <source>
        <dbReference type="Proteomes" id="UP000239065"/>
    </source>
</evidence>
<dbReference type="RefSeq" id="WP_105909011.1">
    <property type="nucleotide sequence ID" value="NZ_NXGJ01000004.1"/>
</dbReference>
<dbReference type="Proteomes" id="UP000239065">
    <property type="component" value="Unassembled WGS sequence"/>
</dbReference>
<dbReference type="GO" id="GO:0051287">
    <property type="term" value="F:NAD binding"/>
    <property type="evidence" value="ECO:0007669"/>
    <property type="project" value="InterPro"/>
</dbReference>
<dbReference type="InterPro" id="IPR036291">
    <property type="entry name" value="NAD(P)-bd_dom_sf"/>
</dbReference>
<dbReference type="SUPFAM" id="SSF51735">
    <property type="entry name" value="NAD(P)-binding Rossmann-fold domains"/>
    <property type="match status" value="1"/>
</dbReference>
<dbReference type="InterPro" id="IPR006140">
    <property type="entry name" value="D-isomer_DH_NAD-bd"/>
</dbReference>
<feature type="domain" description="D-isomer specific 2-hydroxyacid dehydrogenase NAD-binding" evidence="2">
    <location>
        <begin position="139"/>
        <end position="275"/>
    </location>
</feature>
<comment type="caution">
    <text evidence="3">The sequence shown here is derived from an EMBL/GenBank/DDBJ whole genome shotgun (WGS) entry which is preliminary data.</text>
</comment>